<dbReference type="GO" id="GO:0005829">
    <property type="term" value="C:cytosol"/>
    <property type="evidence" value="ECO:0007669"/>
    <property type="project" value="TreeGrafter"/>
</dbReference>
<keyword evidence="1" id="KW-0560">Oxidoreductase</keyword>
<evidence type="ECO:0000256" key="1">
    <source>
        <dbReference type="ARBA" id="ARBA00023002"/>
    </source>
</evidence>
<name>A0A7W7MAQ1_9ACTN</name>
<evidence type="ECO:0000313" key="3">
    <source>
        <dbReference type="EMBL" id="MBB4743283.1"/>
    </source>
</evidence>
<dbReference type="GO" id="GO:0016627">
    <property type="term" value="F:oxidoreductase activity, acting on the CH-CH group of donors"/>
    <property type="evidence" value="ECO:0007669"/>
    <property type="project" value="TreeGrafter"/>
</dbReference>
<comment type="caution">
    <text evidence="3">The sequence shown here is derived from an EMBL/GenBank/DDBJ whole genome shotgun (WGS) entry which is preliminary data.</text>
</comment>
<reference evidence="3 4" key="1">
    <citation type="submission" date="2020-08" db="EMBL/GenBank/DDBJ databases">
        <title>Sequencing the genomes of 1000 actinobacteria strains.</title>
        <authorList>
            <person name="Klenk H.-P."/>
        </authorList>
    </citation>
    <scope>NUCLEOTIDE SEQUENCE [LARGE SCALE GENOMIC DNA]</scope>
    <source>
        <strain evidence="3 4">DSM 45809</strain>
    </source>
</reference>
<sequence>MHTMSSRLDQSVRERLDREPLAWLCTLRRDGSPHQTPVWFVFRDGTLWICSAEKNRKVRNVLLDPRVSVALEGGSAPVVAEGRVTVRPCDFSPDVVDRFKSKYDWDITLANEHEGPRVLLEIPVARWLLAGVAQ</sequence>
<dbReference type="RefSeq" id="WP_185043573.1">
    <property type="nucleotide sequence ID" value="NZ_BAABFG010000005.1"/>
</dbReference>
<dbReference type="Pfam" id="PF01243">
    <property type="entry name" value="PNPOx_N"/>
    <property type="match status" value="1"/>
</dbReference>
<gene>
    <name evidence="3" type="ORF">BJY16_006742</name>
</gene>
<protein>
    <submittedName>
        <fullName evidence="3">PPOX class probable F420-dependent enzyme</fullName>
    </submittedName>
</protein>
<organism evidence="3 4">
    <name type="scientific">Actinoplanes octamycinicus</name>
    <dbReference type="NCBI Taxonomy" id="135948"/>
    <lineage>
        <taxon>Bacteria</taxon>
        <taxon>Bacillati</taxon>
        <taxon>Actinomycetota</taxon>
        <taxon>Actinomycetes</taxon>
        <taxon>Micromonosporales</taxon>
        <taxon>Micromonosporaceae</taxon>
        <taxon>Actinoplanes</taxon>
    </lineage>
</organism>
<evidence type="ECO:0000313" key="4">
    <source>
        <dbReference type="Proteomes" id="UP000546162"/>
    </source>
</evidence>
<dbReference type="Proteomes" id="UP000546162">
    <property type="component" value="Unassembled WGS sequence"/>
</dbReference>
<dbReference type="GO" id="GO:0070967">
    <property type="term" value="F:coenzyme F420 binding"/>
    <property type="evidence" value="ECO:0007669"/>
    <property type="project" value="TreeGrafter"/>
</dbReference>
<proteinExistence type="predicted"/>
<keyword evidence="4" id="KW-1185">Reference proteome</keyword>
<dbReference type="InterPro" id="IPR052019">
    <property type="entry name" value="F420H2_bilvrd_red/Heme_oxyg"/>
</dbReference>
<dbReference type="EMBL" id="JACHNB010000001">
    <property type="protein sequence ID" value="MBB4743283.1"/>
    <property type="molecule type" value="Genomic_DNA"/>
</dbReference>
<dbReference type="Gene3D" id="2.30.110.10">
    <property type="entry name" value="Electron Transport, Fmn-binding Protein, Chain A"/>
    <property type="match status" value="1"/>
</dbReference>
<dbReference type="SUPFAM" id="SSF50475">
    <property type="entry name" value="FMN-binding split barrel"/>
    <property type="match status" value="1"/>
</dbReference>
<dbReference type="PANTHER" id="PTHR35176">
    <property type="entry name" value="HEME OXYGENASE HI_0854-RELATED"/>
    <property type="match status" value="1"/>
</dbReference>
<dbReference type="PANTHER" id="PTHR35176:SF6">
    <property type="entry name" value="HEME OXYGENASE HI_0854-RELATED"/>
    <property type="match status" value="1"/>
</dbReference>
<dbReference type="InterPro" id="IPR012349">
    <property type="entry name" value="Split_barrel_FMN-bd"/>
</dbReference>
<evidence type="ECO:0000259" key="2">
    <source>
        <dbReference type="Pfam" id="PF01243"/>
    </source>
</evidence>
<feature type="domain" description="Pyridoxamine 5'-phosphate oxidase N-terminal" evidence="2">
    <location>
        <begin position="8"/>
        <end position="128"/>
    </location>
</feature>
<dbReference type="AlphaFoldDB" id="A0A7W7MAQ1"/>
<dbReference type="InterPro" id="IPR011576">
    <property type="entry name" value="Pyridox_Oxase_N"/>
</dbReference>
<accession>A0A7W7MAQ1</accession>